<dbReference type="VEuPathDB" id="FungiDB:JI435_150500"/>
<name>A0A7U2I4M3_PHANO</name>
<proteinExistence type="predicted"/>
<evidence type="ECO:0000313" key="1">
    <source>
        <dbReference type="EMBL" id="QRC99631.1"/>
    </source>
</evidence>
<dbReference type="EMBL" id="CP069032">
    <property type="protein sequence ID" value="QRC99631.1"/>
    <property type="molecule type" value="Genomic_DNA"/>
</dbReference>
<organism evidence="1 2">
    <name type="scientific">Phaeosphaeria nodorum (strain SN15 / ATCC MYA-4574 / FGSC 10173)</name>
    <name type="common">Glume blotch fungus</name>
    <name type="synonym">Parastagonospora nodorum</name>
    <dbReference type="NCBI Taxonomy" id="321614"/>
    <lineage>
        <taxon>Eukaryota</taxon>
        <taxon>Fungi</taxon>
        <taxon>Dikarya</taxon>
        <taxon>Ascomycota</taxon>
        <taxon>Pezizomycotina</taxon>
        <taxon>Dothideomycetes</taxon>
        <taxon>Pleosporomycetidae</taxon>
        <taxon>Pleosporales</taxon>
        <taxon>Pleosporineae</taxon>
        <taxon>Phaeosphaeriaceae</taxon>
        <taxon>Parastagonospora</taxon>
    </lineage>
</organism>
<protein>
    <submittedName>
        <fullName evidence="1">Uncharacterized protein</fullName>
    </submittedName>
</protein>
<dbReference type="AlphaFoldDB" id="A0A7U2I4M3"/>
<dbReference type="Proteomes" id="UP000663193">
    <property type="component" value="Chromosome 10"/>
</dbReference>
<reference evidence="2" key="1">
    <citation type="journal article" date="2021" name="BMC Genomics">
        <title>Chromosome-level genome assembly and manually-curated proteome of model necrotroph Parastagonospora nodorum Sn15 reveals a genome-wide trove of candidate effector homologs, and redundancy of virulence-related functions within an accessory chromosome.</title>
        <authorList>
            <person name="Bertazzoni S."/>
            <person name="Jones D.A.B."/>
            <person name="Phan H.T."/>
            <person name="Tan K.-C."/>
            <person name="Hane J.K."/>
        </authorList>
    </citation>
    <scope>NUCLEOTIDE SEQUENCE [LARGE SCALE GENOMIC DNA]</scope>
    <source>
        <strain evidence="2">SN15 / ATCC MYA-4574 / FGSC 10173)</strain>
    </source>
</reference>
<keyword evidence="2" id="KW-1185">Reference proteome</keyword>
<accession>A0A7U2I4M3</accession>
<gene>
    <name evidence="1" type="ORF">JI435_150500</name>
</gene>
<dbReference type="OrthoDB" id="432970at2759"/>
<evidence type="ECO:0000313" key="2">
    <source>
        <dbReference type="Proteomes" id="UP000663193"/>
    </source>
</evidence>
<sequence length="507" mass="57705">MPIHSDICEELELERAIVRTANTIQKAYFAFREPLFEKSIVKVEERDHELVLHQGNMESGKRKGSFADLPSHVIEKKGIAEAILCFLVGREPLAYLLDLIQYLTDGKMPAVVKEMPSLQKVDLAVRVEEVQVRLKNIPRNTTVIYANGVQQSAYPDNPHFVLRLTSMESKKTWAIDITGAQFGFTQNLWLWEEYSNKHLETVEEINELNTSWVLLKTLSSVQGAPSVDFGIPFAAMGHVNLALKSWEETELDKRIFVLLHDKNFAVAQVGLIQTIKKAMCKFVDESDYSKEVQEAVEYEQRNLNADNDVIVDEVCVQMKPPERSAILEVEGHGSSKGGHNSHYLFQVTKQLPFKQWIFDITGPQLNVFDPCLELPKYTAKHVDRFRLTAPLGTTSILFENLADLKGFAGLEARIDRDAARALVMGICEWQTRASSNLPELLRRPGSIFKKQQQELSTIVQESLNQYVLSVNYTSELSSVKHHTIADLLSTRKKVLSKHEEYLRQFFD</sequence>